<name>I5C3U8_9BACT</name>
<keyword evidence="2" id="KW-1185">Reference proteome</keyword>
<dbReference type="Proteomes" id="UP000005551">
    <property type="component" value="Unassembled WGS sequence"/>
</dbReference>
<organism evidence="1 2">
    <name type="scientific">Nitritalea halalkaliphila LW7</name>
    <dbReference type="NCBI Taxonomy" id="1189621"/>
    <lineage>
        <taxon>Bacteria</taxon>
        <taxon>Pseudomonadati</taxon>
        <taxon>Bacteroidota</taxon>
        <taxon>Cytophagia</taxon>
        <taxon>Cytophagales</taxon>
        <taxon>Cyclobacteriaceae</taxon>
        <taxon>Nitritalea</taxon>
    </lineage>
</organism>
<dbReference type="EMBL" id="AJYA01000020">
    <property type="protein sequence ID" value="EIM76500.1"/>
    <property type="molecule type" value="Genomic_DNA"/>
</dbReference>
<evidence type="ECO:0000313" key="2">
    <source>
        <dbReference type="Proteomes" id="UP000005551"/>
    </source>
</evidence>
<sequence length="131" mass="15925">MRAINFFLSYYFQRRYEPQAFVQDACAFISEQFAASNFSNYHTARKSIVKVRNKLTKTLRMTKDPVEQLELILHFCEEMLRYDLLRFYARQVDNVYATQVRKCTRLFEKIHEDLQYDYEERLADLEHAMEI</sequence>
<reference evidence="1 2" key="1">
    <citation type="submission" date="2012-05" db="EMBL/GenBank/DDBJ databases">
        <title>Genome sequence of Nitritalea halalkaliphila LW7.</title>
        <authorList>
            <person name="Jangir P.K."/>
            <person name="Singh A."/>
            <person name="Shivaji S."/>
            <person name="Sharma R."/>
        </authorList>
    </citation>
    <scope>NUCLEOTIDE SEQUENCE [LARGE SCALE GENOMIC DNA]</scope>
    <source>
        <strain evidence="1 2">LW7</strain>
    </source>
</reference>
<protein>
    <submittedName>
        <fullName evidence="1">Uncharacterized protein</fullName>
    </submittedName>
</protein>
<accession>I5C3U8</accession>
<dbReference type="STRING" id="1189621.A3SI_09942"/>
<gene>
    <name evidence="1" type="ORF">A3SI_09942</name>
</gene>
<comment type="caution">
    <text evidence="1">The sequence shown here is derived from an EMBL/GenBank/DDBJ whole genome shotgun (WGS) entry which is preliminary data.</text>
</comment>
<proteinExistence type="predicted"/>
<dbReference type="AlphaFoldDB" id="I5C3U8"/>
<evidence type="ECO:0000313" key="1">
    <source>
        <dbReference type="EMBL" id="EIM76500.1"/>
    </source>
</evidence>